<dbReference type="Gene3D" id="3.40.50.720">
    <property type="entry name" value="NAD(P)-binding Rossmann-like Domain"/>
    <property type="match status" value="1"/>
</dbReference>
<gene>
    <name evidence="1" type="ORF">F0562_020160</name>
</gene>
<dbReference type="Proteomes" id="UP000325577">
    <property type="component" value="Linkage Group LG10"/>
</dbReference>
<name>A0A5J5BRW8_9ASTE</name>
<evidence type="ECO:0000313" key="1">
    <source>
        <dbReference type="EMBL" id="KAA8545376.1"/>
    </source>
</evidence>
<dbReference type="EMBL" id="CM018033">
    <property type="protein sequence ID" value="KAA8545376.1"/>
    <property type="molecule type" value="Genomic_DNA"/>
</dbReference>
<dbReference type="AlphaFoldDB" id="A0A5J5BRW8"/>
<accession>A0A5J5BRW8</accession>
<keyword evidence="2" id="KW-1185">Reference proteome</keyword>
<sequence>MFNVRRVVVTCSISALVPNPSWPSNTLFCESSWTDLDYCKFRQIPSLGVFGDFAERVSKLFLEFPVHRTNNGTLIW</sequence>
<dbReference type="OrthoDB" id="692415at2759"/>
<proteinExistence type="predicted"/>
<evidence type="ECO:0000313" key="2">
    <source>
        <dbReference type="Proteomes" id="UP000325577"/>
    </source>
</evidence>
<protein>
    <submittedName>
        <fullName evidence="1">Uncharacterized protein</fullName>
    </submittedName>
</protein>
<reference evidence="1 2" key="1">
    <citation type="submission" date="2019-09" db="EMBL/GenBank/DDBJ databases">
        <title>A chromosome-level genome assembly of the Chinese tupelo Nyssa sinensis.</title>
        <authorList>
            <person name="Yang X."/>
            <person name="Kang M."/>
            <person name="Yang Y."/>
            <person name="Xiong H."/>
            <person name="Wang M."/>
            <person name="Zhang Z."/>
            <person name="Wang Z."/>
            <person name="Wu H."/>
            <person name="Ma T."/>
            <person name="Liu J."/>
            <person name="Xi Z."/>
        </authorList>
    </citation>
    <scope>NUCLEOTIDE SEQUENCE [LARGE SCALE GENOMIC DNA]</scope>
    <source>
        <strain evidence="1">J267</strain>
        <tissue evidence="1">Leaf</tissue>
    </source>
</reference>
<organism evidence="1 2">
    <name type="scientific">Nyssa sinensis</name>
    <dbReference type="NCBI Taxonomy" id="561372"/>
    <lineage>
        <taxon>Eukaryota</taxon>
        <taxon>Viridiplantae</taxon>
        <taxon>Streptophyta</taxon>
        <taxon>Embryophyta</taxon>
        <taxon>Tracheophyta</taxon>
        <taxon>Spermatophyta</taxon>
        <taxon>Magnoliopsida</taxon>
        <taxon>eudicotyledons</taxon>
        <taxon>Gunneridae</taxon>
        <taxon>Pentapetalae</taxon>
        <taxon>asterids</taxon>
        <taxon>Cornales</taxon>
        <taxon>Nyssaceae</taxon>
        <taxon>Nyssa</taxon>
    </lineage>
</organism>